<comment type="caution">
    <text evidence="6">The sequence shown here is derived from an EMBL/GenBank/DDBJ whole genome shotgun (WGS) entry which is preliminary data.</text>
</comment>
<feature type="domain" description="LysM" evidence="5">
    <location>
        <begin position="144"/>
        <end position="192"/>
    </location>
</feature>
<evidence type="ECO:0000256" key="4">
    <source>
        <dbReference type="ARBA" id="ARBA00044955"/>
    </source>
</evidence>
<dbReference type="InterPro" id="IPR052210">
    <property type="entry name" value="LysM1-like"/>
</dbReference>
<dbReference type="PANTHER" id="PTHR34997">
    <property type="entry name" value="AM15"/>
    <property type="match status" value="1"/>
</dbReference>
<dbReference type="GO" id="GO:0008061">
    <property type="term" value="F:chitin binding"/>
    <property type="evidence" value="ECO:0007669"/>
    <property type="project" value="UniProtKB-KW"/>
</dbReference>
<keyword evidence="7" id="KW-1185">Reference proteome</keyword>
<dbReference type="InterPro" id="IPR036779">
    <property type="entry name" value="LysM_dom_sf"/>
</dbReference>
<keyword evidence="1" id="KW-0147">Chitin-binding</keyword>
<name>A0AAN6MDZ6_9PEZI</name>
<dbReference type="InterPro" id="IPR018392">
    <property type="entry name" value="LysM"/>
</dbReference>
<proteinExistence type="inferred from homology"/>
<evidence type="ECO:0000313" key="7">
    <source>
        <dbReference type="Proteomes" id="UP001303889"/>
    </source>
</evidence>
<gene>
    <name evidence="6" type="ORF">C8A05DRAFT_47331</name>
</gene>
<dbReference type="Proteomes" id="UP001303889">
    <property type="component" value="Unassembled WGS sequence"/>
</dbReference>
<dbReference type="Gene3D" id="3.10.350.10">
    <property type="entry name" value="LysM domain"/>
    <property type="match status" value="2"/>
</dbReference>
<dbReference type="PANTHER" id="PTHR34997:SF2">
    <property type="entry name" value="LYSM DOMAIN-CONTAINING PROTEIN-RELATED"/>
    <property type="match status" value="1"/>
</dbReference>
<keyword evidence="2" id="KW-0732">Signal</keyword>
<dbReference type="PROSITE" id="PS51782">
    <property type="entry name" value="LYSM"/>
    <property type="match status" value="2"/>
</dbReference>
<reference evidence="6" key="1">
    <citation type="journal article" date="2023" name="Mol. Phylogenet. Evol.">
        <title>Genome-scale phylogeny and comparative genomics of the fungal order Sordariales.</title>
        <authorList>
            <person name="Hensen N."/>
            <person name="Bonometti L."/>
            <person name="Westerberg I."/>
            <person name="Brannstrom I.O."/>
            <person name="Guillou S."/>
            <person name="Cros-Aarteil S."/>
            <person name="Calhoun S."/>
            <person name="Haridas S."/>
            <person name="Kuo A."/>
            <person name="Mondo S."/>
            <person name="Pangilinan J."/>
            <person name="Riley R."/>
            <person name="LaButti K."/>
            <person name="Andreopoulos B."/>
            <person name="Lipzen A."/>
            <person name="Chen C."/>
            <person name="Yan M."/>
            <person name="Daum C."/>
            <person name="Ng V."/>
            <person name="Clum A."/>
            <person name="Steindorff A."/>
            <person name="Ohm R.A."/>
            <person name="Martin F."/>
            <person name="Silar P."/>
            <person name="Natvig D.O."/>
            <person name="Lalanne C."/>
            <person name="Gautier V."/>
            <person name="Ament-Velasquez S.L."/>
            <person name="Kruys A."/>
            <person name="Hutchinson M.I."/>
            <person name="Powell A.J."/>
            <person name="Barry K."/>
            <person name="Miller A.N."/>
            <person name="Grigoriev I.V."/>
            <person name="Debuchy R."/>
            <person name="Gladieux P."/>
            <person name="Hiltunen Thoren M."/>
            <person name="Johannesson H."/>
        </authorList>
    </citation>
    <scope>NUCLEOTIDE SEQUENCE</scope>
    <source>
        <strain evidence="6">CBS 103.79</strain>
    </source>
</reference>
<evidence type="ECO:0000256" key="3">
    <source>
        <dbReference type="ARBA" id="ARBA00023026"/>
    </source>
</evidence>
<organism evidence="6 7">
    <name type="scientific">Staphylotrichum tortipilum</name>
    <dbReference type="NCBI Taxonomy" id="2831512"/>
    <lineage>
        <taxon>Eukaryota</taxon>
        <taxon>Fungi</taxon>
        <taxon>Dikarya</taxon>
        <taxon>Ascomycota</taxon>
        <taxon>Pezizomycotina</taxon>
        <taxon>Sordariomycetes</taxon>
        <taxon>Sordariomycetidae</taxon>
        <taxon>Sordariales</taxon>
        <taxon>Chaetomiaceae</taxon>
        <taxon>Staphylotrichum</taxon>
    </lineage>
</organism>
<evidence type="ECO:0000313" key="6">
    <source>
        <dbReference type="EMBL" id="KAK3898303.1"/>
    </source>
</evidence>
<protein>
    <submittedName>
        <fullName evidence="6">Carbohydrate-binding module family 50 protein</fullName>
    </submittedName>
</protein>
<comment type="similarity">
    <text evidence="4">Belongs to the secreted LysM effector family.</text>
</comment>
<evidence type="ECO:0000256" key="1">
    <source>
        <dbReference type="ARBA" id="ARBA00022669"/>
    </source>
</evidence>
<keyword evidence="3" id="KW-0843">Virulence</keyword>
<evidence type="ECO:0000259" key="5">
    <source>
        <dbReference type="PROSITE" id="PS51782"/>
    </source>
</evidence>
<feature type="domain" description="LysM" evidence="5">
    <location>
        <begin position="7"/>
        <end position="53"/>
    </location>
</feature>
<sequence length="196" mass="20655">MVGNCNKFHYVQQGQTCAMVAALYSISTAHYIAWNPAAKSDCTGLWSLTYAYFGLIGSTPTPTATVGTNGVSTPLPTQSGGLVSNCNKFVKVNSGDTYDGICFFNYIPTVNFVVWNGGPTPTVGPNGIMTPLPTQAGMGSNCNKFVKVNQGHTCDIVSFNNGPISAENFVAWNRGVGGRACTNLQANTYACISVKA</sequence>
<dbReference type="EMBL" id="MU855960">
    <property type="protein sequence ID" value="KAK3898303.1"/>
    <property type="molecule type" value="Genomic_DNA"/>
</dbReference>
<dbReference type="AlphaFoldDB" id="A0AAN6MDZ6"/>
<accession>A0AAN6MDZ6</accession>
<dbReference type="SUPFAM" id="SSF54106">
    <property type="entry name" value="LysM domain"/>
    <property type="match status" value="1"/>
</dbReference>
<reference evidence="6" key="2">
    <citation type="submission" date="2023-05" db="EMBL/GenBank/DDBJ databases">
        <authorList>
            <consortium name="Lawrence Berkeley National Laboratory"/>
            <person name="Steindorff A."/>
            <person name="Hensen N."/>
            <person name="Bonometti L."/>
            <person name="Westerberg I."/>
            <person name="Brannstrom I.O."/>
            <person name="Guillou S."/>
            <person name="Cros-Aarteil S."/>
            <person name="Calhoun S."/>
            <person name="Haridas S."/>
            <person name="Kuo A."/>
            <person name="Mondo S."/>
            <person name="Pangilinan J."/>
            <person name="Riley R."/>
            <person name="Labutti K."/>
            <person name="Andreopoulos B."/>
            <person name="Lipzen A."/>
            <person name="Chen C."/>
            <person name="Yanf M."/>
            <person name="Daum C."/>
            <person name="Ng V."/>
            <person name="Clum A."/>
            <person name="Ohm R."/>
            <person name="Martin F."/>
            <person name="Silar P."/>
            <person name="Natvig D."/>
            <person name="Lalanne C."/>
            <person name="Gautier V."/>
            <person name="Ament-Velasquez S.L."/>
            <person name="Kruys A."/>
            <person name="Hutchinson M.I."/>
            <person name="Powell A.J."/>
            <person name="Barry K."/>
            <person name="Miller A.N."/>
            <person name="Grigoriev I.V."/>
            <person name="Debuchy R."/>
            <person name="Gladieux P."/>
            <person name="Thoren M.H."/>
            <person name="Johannesson H."/>
        </authorList>
    </citation>
    <scope>NUCLEOTIDE SEQUENCE</scope>
    <source>
        <strain evidence="6">CBS 103.79</strain>
    </source>
</reference>
<evidence type="ECO:0000256" key="2">
    <source>
        <dbReference type="ARBA" id="ARBA00022729"/>
    </source>
</evidence>